<protein>
    <submittedName>
        <fullName evidence="1">Radical SAM family heme chaperone HemW</fullName>
    </submittedName>
</protein>
<name>A0ACD4VL61_9CAUL</name>
<accession>A0ACD4VL61</accession>
<dbReference type="Proteomes" id="UP001302493">
    <property type="component" value="Chromosome"/>
</dbReference>
<gene>
    <name evidence="1" type="primary">hemW</name>
    <name evidence="1" type="ORF">PZA08_01070</name>
</gene>
<evidence type="ECO:0000313" key="1">
    <source>
        <dbReference type="EMBL" id="WOB78783.1"/>
    </source>
</evidence>
<keyword evidence="2" id="KW-1185">Reference proteome</keyword>
<proteinExistence type="predicted"/>
<dbReference type="EMBL" id="CP119180">
    <property type="protein sequence ID" value="WOB78783.1"/>
    <property type="molecule type" value="Genomic_DNA"/>
</dbReference>
<reference evidence="1" key="1">
    <citation type="submission" date="2023-03" db="EMBL/GenBank/DDBJ databases">
        <title>Genome sequence of Brevundimonas nasdae SJTX8.</title>
        <authorList>
            <person name="Liang R."/>
        </authorList>
    </citation>
    <scope>NUCLEOTIDE SEQUENCE</scope>
    <source>
        <strain evidence="1">X8</strain>
    </source>
</reference>
<evidence type="ECO:0000313" key="2">
    <source>
        <dbReference type="Proteomes" id="UP001302493"/>
    </source>
</evidence>
<sequence>MTDPLDPGSDVGLYVHWPYCARICPYCDFNVVRDRGRTEEQAGLVEAILADLCAQRYLTGPRRLASIFFGGGTPSLMAPDAVARIVAAARDLFPPAGDIEITLEANPTDAEAGRFAALADAGINRLSMGVQALDDAALRFLGRDHSAAEALRAVDLARRAFDRLSIDLIYARPDQTPEDWAAELTAALALGFEHVSPYQLTIEPTTAFGRAFARGTLTPPDEDRAASLYETTQDALSAAGFEAYEVSNHARGPAARSSHNLHVWRGGDYLGLGPGAHGRLTLNGVRTATVAHRRIADYVAGVSSLTPWSERDAQTPVDATEERLLLALRTTEGTPVALLSALGLSAECAPVADLIADGFLMLKAERLIATERGRPVLDGVLKALLT</sequence>
<organism evidence="1 2">
    <name type="scientific">Brevundimonas nasdae</name>
    <dbReference type="NCBI Taxonomy" id="172043"/>
    <lineage>
        <taxon>Bacteria</taxon>
        <taxon>Pseudomonadati</taxon>
        <taxon>Pseudomonadota</taxon>
        <taxon>Alphaproteobacteria</taxon>
        <taxon>Caulobacterales</taxon>
        <taxon>Caulobacteraceae</taxon>
        <taxon>Brevundimonas</taxon>
    </lineage>
</organism>